<dbReference type="InterPro" id="IPR000719">
    <property type="entry name" value="Prot_kinase_dom"/>
</dbReference>
<name>V4LGJ2_EUTSA</name>
<dbReference type="CDD" id="cd14066">
    <property type="entry name" value="STKc_IRAK"/>
    <property type="match status" value="1"/>
</dbReference>
<feature type="signal peptide" evidence="21">
    <location>
        <begin position="1"/>
        <end position="20"/>
    </location>
</feature>
<dbReference type="Gramene" id="ESQ42864">
    <property type="protein sequence ID" value="ESQ42864"/>
    <property type="gene ID" value="EUTSA_v10012869mg"/>
</dbReference>
<dbReference type="InterPro" id="IPR011009">
    <property type="entry name" value="Kinase-like_dom_sf"/>
</dbReference>
<evidence type="ECO:0000313" key="24">
    <source>
        <dbReference type="Proteomes" id="UP000030689"/>
    </source>
</evidence>
<dbReference type="Pfam" id="PF00139">
    <property type="entry name" value="Lectin_legB"/>
    <property type="match status" value="1"/>
</dbReference>
<keyword evidence="13 18" id="KW-0067">ATP-binding</keyword>
<evidence type="ECO:0000313" key="23">
    <source>
        <dbReference type="EMBL" id="ESQ42864.1"/>
    </source>
</evidence>
<evidence type="ECO:0000259" key="22">
    <source>
        <dbReference type="PROSITE" id="PS50011"/>
    </source>
</evidence>
<keyword evidence="24" id="KW-1185">Reference proteome</keyword>
<dbReference type="PROSITE" id="PS00107">
    <property type="entry name" value="PROTEIN_KINASE_ATP"/>
    <property type="match status" value="1"/>
</dbReference>
<comment type="similarity">
    <text evidence="2">In the N-terminal section; belongs to the leguminous lectin family.</text>
</comment>
<dbReference type="STRING" id="72664.V4LGJ2"/>
<keyword evidence="5" id="KW-1003">Cell membrane</keyword>
<keyword evidence="10" id="KW-0430">Lectin</keyword>
<keyword evidence="15 20" id="KW-0472">Membrane</keyword>
<comment type="subcellular location">
    <subcellularLocation>
        <location evidence="1">Cell membrane</location>
        <topology evidence="1">Single-pass type I membrane protein</topology>
    </subcellularLocation>
</comment>
<evidence type="ECO:0000256" key="5">
    <source>
        <dbReference type="ARBA" id="ARBA00022475"/>
    </source>
</evidence>
<dbReference type="OrthoDB" id="2019747at2759"/>
<evidence type="ECO:0000256" key="15">
    <source>
        <dbReference type="ARBA" id="ARBA00023136"/>
    </source>
</evidence>
<accession>V4LGJ2</accession>
<dbReference type="InterPro" id="IPR013320">
    <property type="entry name" value="ConA-like_dom_sf"/>
</dbReference>
<feature type="chain" id="PRO_5004721856" description="non-specific serine/threonine protein kinase" evidence="21">
    <location>
        <begin position="21"/>
        <end position="679"/>
    </location>
</feature>
<evidence type="ECO:0000256" key="13">
    <source>
        <dbReference type="ARBA" id="ARBA00022840"/>
    </source>
</evidence>
<keyword evidence="14 20" id="KW-1133">Transmembrane helix</keyword>
<dbReference type="EMBL" id="KI517464">
    <property type="protein sequence ID" value="ESQ42864.1"/>
    <property type="molecule type" value="Genomic_DNA"/>
</dbReference>
<protein>
    <recommendedName>
        <fullName evidence="4">non-specific serine/threonine protein kinase</fullName>
        <ecNumber evidence="4">2.7.11.1</ecNumber>
    </recommendedName>
</protein>
<evidence type="ECO:0000256" key="3">
    <source>
        <dbReference type="ARBA" id="ARBA00010217"/>
    </source>
</evidence>
<evidence type="ECO:0000256" key="17">
    <source>
        <dbReference type="ARBA" id="ARBA00023180"/>
    </source>
</evidence>
<evidence type="ECO:0000256" key="1">
    <source>
        <dbReference type="ARBA" id="ARBA00004251"/>
    </source>
</evidence>
<dbReference type="Gene3D" id="1.10.510.10">
    <property type="entry name" value="Transferase(Phosphotransferase) domain 1"/>
    <property type="match status" value="1"/>
</dbReference>
<keyword evidence="7" id="KW-0808">Transferase</keyword>
<dbReference type="SUPFAM" id="SSF56112">
    <property type="entry name" value="Protein kinase-like (PK-like)"/>
    <property type="match status" value="1"/>
</dbReference>
<dbReference type="PROSITE" id="PS00108">
    <property type="entry name" value="PROTEIN_KINASE_ST"/>
    <property type="match status" value="1"/>
</dbReference>
<dbReference type="KEGG" id="eus:EUTSA_v10012869mg"/>
<feature type="binding site" evidence="18">
    <location>
        <position position="392"/>
    </location>
    <ligand>
        <name>ATP</name>
        <dbReference type="ChEBI" id="CHEBI:30616"/>
    </ligand>
</feature>
<dbReference type="OMA" id="VALDWSH"/>
<comment type="similarity">
    <text evidence="3">In the C-terminal section; belongs to the protein kinase superfamily. Ser/Thr protein kinase family.</text>
</comment>
<keyword evidence="8 20" id="KW-0812">Transmembrane</keyword>
<evidence type="ECO:0000256" key="8">
    <source>
        <dbReference type="ARBA" id="ARBA00022692"/>
    </source>
</evidence>
<dbReference type="InterPro" id="IPR008271">
    <property type="entry name" value="Ser/Thr_kinase_AS"/>
</dbReference>
<organism evidence="23 24">
    <name type="scientific">Eutrema salsugineum</name>
    <name type="common">Saltwater cress</name>
    <name type="synonym">Sisymbrium salsugineum</name>
    <dbReference type="NCBI Taxonomy" id="72664"/>
    <lineage>
        <taxon>Eukaryota</taxon>
        <taxon>Viridiplantae</taxon>
        <taxon>Streptophyta</taxon>
        <taxon>Embryophyta</taxon>
        <taxon>Tracheophyta</taxon>
        <taxon>Spermatophyta</taxon>
        <taxon>Magnoliopsida</taxon>
        <taxon>eudicotyledons</taxon>
        <taxon>Gunneridae</taxon>
        <taxon>Pentapetalae</taxon>
        <taxon>rosids</taxon>
        <taxon>malvids</taxon>
        <taxon>Brassicales</taxon>
        <taxon>Brassicaceae</taxon>
        <taxon>Eutremeae</taxon>
        <taxon>Eutrema</taxon>
    </lineage>
</organism>
<evidence type="ECO:0000256" key="6">
    <source>
        <dbReference type="ARBA" id="ARBA00022527"/>
    </source>
</evidence>
<dbReference type="CDD" id="cd06899">
    <property type="entry name" value="lectin_legume_LecRK_Arcelin_ConA"/>
    <property type="match status" value="1"/>
</dbReference>
<keyword evidence="17" id="KW-0325">Glycoprotein</keyword>
<dbReference type="eggNOG" id="ENOG502QT3J">
    <property type="taxonomic scope" value="Eukaryota"/>
</dbReference>
<dbReference type="FunFam" id="2.60.120.200:FF:000141">
    <property type="entry name" value="L-type lectin-domain containing receptor kinase VIII.1"/>
    <property type="match status" value="1"/>
</dbReference>
<evidence type="ECO:0000256" key="20">
    <source>
        <dbReference type="SAM" id="Phobius"/>
    </source>
</evidence>
<feature type="region of interest" description="Disordered" evidence="19">
    <location>
        <begin position="273"/>
        <end position="296"/>
    </location>
</feature>
<evidence type="ECO:0000256" key="4">
    <source>
        <dbReference type="ARBA" id="ARBA00012513"/>
    </source>
</evidence>
<dbReference type="PROSITE" id="PS50011">
    <property type="entry name" value="PROTEIN_KINASE_DOM"/>
    <property type="match status" value="1"/>
</dbReference>
<evidence type="ECO:0000256" key="11">
    <source>
        <dbReference type="ARBA" id="ARBA00022741"/>
    </source>
</evidence>
<dbReference type="SMART" id="SM00220">
    <property type="entry name" value="S_TKc"/>
    <property type="match status" value="1"/>
</dbReference>
<dbReference type="Gene3D" id="2.60.120.200">
    <property type="match status" value="1"/>
</dbReference>
<dbReference type="Gene3D" id="3.30.200.20">
    <property type="entry name" value="Phosphorylase Kinase, domain 1"/>
    <property type="match status" value="1"/>
</dbReference>
<gene>
    <name evidence="23" type="ORF">EUTSA_v10012869mg</name>
</gene>
<dbReference type="FunFam" id="3.30.200.20:FF:000372">
    <property type="entry name" value="L-type lectin-domain containing receptor kinase VIII.1"/>
    <property type="match status" value="1"/>
</dbReference>
<dbReference type="AlphaFoldDB" id="V4LGJ2"/>
<dbReference type="Proteomes" id="UP000030689">
    <property type="component" value="Unassembled WGS sequence"/>
</dbReference>
<sequence length="679" mass="75442">MSPSRKLLVLFFTWIAISMAKPIFVSSDNVNFTFKSFTIRNLTFLGDSHLRNGVVGLTRELGVPDTSSGTVIYNTPIRFYDPDSNTTASFFTHFSFSVQNVNPVSSGDGLSFFLSHDKDTLGSPGGFLGLVNSSQPMKNRFVAIEFDTKLDPHFNDPSGNHVGLDVDSLNSIATSDPSVSSQIDLKSGKSITAWIDYKNDLRLLNVFLSYTDPIATTKKPEKPLLSVKIDLSPFLNGEMFVGFSGSTEGSTEIHLIENWSFKTSGFLPVRSKSNHPHNVSDSSIDPVPIPRSTSRKGRHRKHNLAIGLGISCPIFFCLALLVFGFFTLRKWKGVKAEKELKTELITGLRQFSYKELYAATKGFHSSRVIGRGAFGNVYKSMFVSSGTISAVKRSRHNSTEGKTEFLAELSIIACLRHKNLVQLQGWCNEKGELLLVYEFMPNGSLDKILYQESETGAVSLDWSHRLNIAVGLASALSYLHHECEQQVVHRDIKTSNIMLDINFNARLGDFGLARLTEHDKSPVSTLTAGTMGYLAPEYLQYGTATEKTDAFSYGVVILEVACGRRPIDKEPESQKTVNLVDWVWRLHSEGRVLEAVDERLKGEFDQEMMKKLLLVGLMCAHPDSNERPSMRRVLQILNNEVEPSPVPKMKPTLSFSCALSLDDIVSEDEEGDSIVYVVS</sequence>
<dbReference type="FunFam" id="1.10.510.10:FF:000342">
    <property type="entry name" value="L-type lectin-domain containing receptor kinase VIII.1"/>
    <property type="match status" value="1"/>
</dbReference>
<keyword evidence="12" id="KW-0418">Kinase</keyword>
<dbReference type="InterPro" id="IPR050528">
    <property type="entry name" value="L-type_Lectin-RKs"/>
</dbReference>
<keyword evidence="16" id="KW-0675">Receptor</keyword>
<proteinExistence type="inferred from homology"/>
<dbReference type="Pfam" id="PF00069">
    <property type="entry name" value="Pkinase"/>
    <property type="match status" value="1"/>
</dbReference>
<dbReference type="SUPFAM" id="SSF49899">
    <property type="entry name" value="Concanavalin A-like lectins/glucanases"/>
    <property type="match status" value="1"/>
</dbReference>
<evidence type="ECO:0000256" key="7">
    <source>
        <dbReference type="ARBA" id="ARBA00022679"/>
    </source>
</evidence>
<reference evidence="23 24" key="1">
    <citation type="journal article" date="2013" name="Front. Plant Sci.">
        <title>The Reference Genome of the Halophytic Plant Eutrema salsugineum.</title>
        <authorList>
            <person name="Yang R."/>
            <person name="Jarvis D.E."/>
            <person name="Chen H."/>
            <person name="Beilstein M.A."/>
            <person name="Grimwood J."/>
            <person name="Jenkins J."/>
            <person name="Shu S."/>
            <person name="Prochnik S."/>
            <person name="Xin M."/>
            <person name="Ma C."/>
            <person name="Schmutz J."/>
            <person name="Wing R.A."/>
            <person name="Mitchell-Olds T."/>
            <person name="Schumaker K.S."/>
            <person name="Wang X."/>
        </authorList>
    </citation>
    <scope>NUCLEOTIDE SEQUENCE [LARGE SCALE GENOMIC DNA]</scope>
</reference>
<evidence type="ECO:0000256" key="9">
    <source>
        <dbReference type="ARBA" id="ARBA00022729"/>
    </source>
</evidence>
<dbReference type="PANTHER" id="PTHR27007">
    <property type="match status" value="1"/>
</dbReference>
<dbReference type="GO" id="GO:0030246">
    <property type="term" value="F:carbohydrate binding"/>
    <property type="evidence" value="ECO:0007669"/>
    <property type="project" value="UniProtKB-KW"/>
</dbReference>
<dbReference type="GO" id="GO:0002229">
    <property type="term" value="P:defense response to oomycetes"/>
    <property type="evidence" value="ECO:0007669"/>
    <property type="project" value="EnsemblPlants"/>
</dbReference>
<dbReference type="InterPro" id="IPR001220">
    <property type="entry name" value="Legume_lectin_dom"/>
</dbReference>
<keyword evidence="6" id="KW-0723">Serine/threonine-protein kinase</keyword>
<feature type="transmembrane region" description="Helical" evidence="20">
    <location>
        <begin position="304"/>
        <end position="328"/>
    </location>
</feature>
<evidence type="ECO:0000256" key="18">
    <source>
        <dbReference type="PROSITE-ProRule" id="PRU10141"/>
    </source>
</evidence>
<evidence type="ECO:0000256" key="12">
    <source>
        <dbReference type="ARBA" id="ARBA00022777"/>
    </source>
</evidence>
<dbReference type="InterPro" id="IPR017441">
    <property type="entry name" value="Protein_kinase_ATP_BS"/>
</dbReference>
<keyword evidence="9 21" id="KW-0732">Signal</keyword>
<feature type="domain" description="Protein kinase" evidence="22">
    <location>
        <begin position="363"/>
        <end position="653"/>
    </location>
</feature>
<evidence type="ECO:0000256" key="2">
    <source>
        <dbReference type="ARBA" id="ARBA00008536"/>
    </source>
</evidence>
<evidence type="ECO:0000256" key="14">
    <source>
        <dbReference type="ARBA" id="ARBA00022989"/>
    </source>
</evidence>
<evidence type="ECO:0000256" key="16">
    <source>
        <dbReference type="ARBA" id="ARBA00023170"/>
    </source>
</evidence>
<evidence type="ECO:0000256" key="10">
    <source>
        <dbReference type="ARBA" id="ARBA00022734"/>
    </source>
</evidence>
<evidence type="ECO:0000256" key="19">
    <source>
        <dbReference type="SAM" id="MobiDB-lite"/>
    </source>
</evidence>
<dbReference type="GO" id="GO:0004674">
    <property type="term" value="F:protein serine/threonine kinase activity"/>
    <property type="evidence" value="ECO:0007669"/>
    <property type="project" value="UniProtKB-KW"/>
</dbReference>
<evidence type="ECO:0000256" key="21">
    <source>
        <dbReference type="SAM" id="SignalP"/>
    </source>
</evidence>
<dbReference type="GO" id="GO:0005886">
    <property type="term" value="C:plasma membrane"/>
    <property type="evidence" value="ECO:0007669"/>
    <property type="project" value="UniProtKB-SubCell"/>
</dbReference>
<dbReference type="EC" id="2.7.11.1" evidence="4"/>
<keyword evidence="11 18" id="KW-0547">Nucleotide-binding</keyword>
<dbReference type="GO" id="GO:0005524">
    <property type="term" value="F:ATP binding"/>
    <property type="evidence" value="ECO:0007669"/>
    <property type="project" value="UniProtKB-UniRule"/>
</dbReference>